<dbReference type="PATRIC" id="fig|1244083.3.peg.191"/>
<organism evidence="1 2">
    <name type="scientific">Campylobacter showae CSUNSWCD</name>
    <dbReference type="NCBI Taxonomy" id="1244083"/>
    <lineage>
        <taxon>Bacteria</taxon>
        <taxon>Pseudomonadati</taxon>
        <taxon>Campylobacterota</taxon>
        <taxon>Epsilonproteobacteria</taxon>
        <taxon>Campylobacterales</taxon>
        <taxon>Campylobacteraceae</taxon>
        <taxon>Campylobacter</taxon>
    </lineage>
</organism>
<dbReference type="EMBL" id="AMZQ01000001">
    <property type="protein sequence ID" value="EKU12246.1"/>
    <property type="molecule type" value="Genomic_DNA"/>
</dbReference>
<gene>
    <name evidence="1" type="ORF">CSUNSWCD_186</name>
</gene>
<dbReference type="Proteomes" id="UP000011939">
    <property type="component" value="Unassembled WGS sequence"/>
</dbReference>
<evidence type="ECO:0000313" key="1">
    <source>
        <dbReference type="EMBL" id="EKU12246.1"/>
    </source>
</evidence>
<proteinExistence type="predicted"/>
<evidence type="ECO:0000313" key="2">
    <source>
        <dbReference type="Proteomes" id="UP000011939"/>
    </source>
</evidence>
<name>M5IS86_9BACT</name>
<reference evidence="1 2" key="1">
    <citation type="journal article" date="2013" name="Genome Announc.">
        <title>Genome Sequence of Campylobacter showae UNSWCD, Isolated from a Patient with Crohn's Disease.</title>
        <authorList>
            <person name="Tay A.P."/>
            <person name="Kaakoush N.O."/>
            <person name="Deshpande N.P."/>
            <person name="Chen Z."/>
            <person name="Mitchell H."/>
            <person name="Wilkins M.R."/>
        </authorList>
    </citation>
    <scope>NUCLEOTIDE SEQUENCE [LARGE SCALE GENOMIC DNA]</scope>
    <source>
        <strain evidence="1 2">CSUNSWCD</strain>
    </source>
</reference>
<sequence length="40" mass="4614">MDSNLTQNIFSTLACGKLQFSTKYKDIFLKYIVTRLNLQG</sequence>
<accession>M5IS86</accession>
<protein>
    <submittedName>
        <fullName evidence="1">Uncharacterized protein</fullName>
    </submittedName>
</protein>
<dbReference type="AlphaFoldDB" id="M5IS86"/>
<comment type="caution">
    <text evidence="1">The sequence shown here is derived from an EMBL/GenBank/DDBJ whole genome shotgun (WGS) entry which is preliminary data.</text>
</comment>